<dbReference type="InterPro" id="IPR010982">
    <property type="entry name" value="Lambda_DNA-bd_dom_sf"/>
</dbReference>
<accession>A0A413R5E7</accession>
<dbReference type="CDD" id="cd06529">
    <property type="entry name" value="S24_LexA-like"/>
    <property type="match status" value="1"/>
</dbReference>
<name>A0A413R5E7_9FIRM</name>
<feature type="domain" description="HTH cro/C1-type" evidence="1">
    <location>
        <begin position="24"/>
        <end position="73"/>
    </location>
</feature>
<dbReference type="Gene3D" id="2.10.109.10">
    <property type="entry name" value="Umud Fragment, subunit A"/>
    <property type="match status" value="1"/>
</dbReference>
<dbReference type="Gene3D" id="1.10.260.40">
    <property type="entry name" value="lambda repressor-like DNA-binding domains"/>
    <property type="match status" value="1"/>
</dbReference>
<evidence type="ECO:0000259" key="1">
    <source>
        <dbReference type="PROSITE" id="PS50943"/>
    </source>
</evidence>
<dbReference type="PROSITE" id="PS50943">
    <property type="entry name" value="HTH_CROC1"/>
    <property type="match status" value="1"/>
</dbReference>
<dbReference type="SMART" id="SM00530">
    <property type="entry name" value="HTH_XRE"/>
    <property type="match status" value="1"/>
</dbReference>
<dbReference type="GO" id="GO:0003677">
    <property type="term" value="F:DNA binding"/>
    <property type="evidence" value="ECO:0007669"/>
    <property type="project" value="InterPro"/>
</dbReference>
<dbReference type="InterPro" id="IPR039418">
    <property type="entry name" value="LexA-like"/>
</dbReference>
<dbReference type="InterPro" id="IPR015927">
    <property type="entry name" value="Peptidase_S24_S26A/B/C"/>
</dbReference>
<dbReference type="RefSeq" id="WP_117971527.1">
    <property type="nucleotide sequence ID" value="NZ_CAUBDO010000018.1"/>
</dbReference>
<sequence length="240" mass="27017">MNQNSNKITNKNIMVENINRLLYQKNWSIRQLADEAELPYESVKKLVGGKVNNPTIYTISKVCDALNCSIDYILGRSVINTIDKKSLPPRVFNLLVEIAYFESRIADYNQSHKTDCVSVLTPTGIVQDGMVFDSISTNIVNISAYKKDFGDIVLCGIKIVGRNLSPTYFDNDILLIGKDRFPESGETGIFLIGNKVYIRKYIPGIRLELAPINGDKNSLFIDNIDDVHYFGRVLTVVRDA</sequence>
<dbReference type="SUPFAM" id="SSF47413">
    <property type="entry name" value="lambda repressor-like DNA-binding domains"/>
    <property type="match status" value="1"/>
</dbReference>
<protein>
    <submittedName>
        <fullName evidence="2">Helix-turn-helix domain-containing protein</fullName>
    </submittedName>
</protein>
<dbReference type="Proteomes" id="UP000284779">
    <property type="component" value="Unassembled WGS sequence"/>
</dbReference>
<dbReference type="AlphaFoldDB" id="A0A413R5E7"/>
<dbReference type="EMBL" id="QSFD01000013">
    <property type="protein sequence ID" value="RHA16870.1"/>
    <property type="molecule type" value="Genomic_DNA"/>
</dbReference>
<evidence type="ECO:0000313" key="2">
    <source>
        <dbReference type="EMBL" id="RHA16870.1"/>
    </source>
</evidence>
<gene>
    <name evidence="2" type="ORF">DW944_10880</name>
</gene>
<dbReference type="CDD" id="cd00093">
    <property type="entry name" value="HTH_XRE"/>
    <property type="match status" value="1"/>
</dbReference>
<dbReference type="InterPro" id="IPR036286">
    <property type="entry name" value="LexA/Signal_pep-like_sf"/>
</dbReference>
<proteinExistence type="predicted"/>
<dbReference type="Pfam" id="PF13443">
    <property type="entry name" value="HTH_26"/>
    <property type="match status" value="1"/>
</dbReference>
<dbReference type="InterPro" id="IPR001387">
    <property type="entry name" value="Cro/C1-type_HTH"/>
</dbReference>
<organism evidence="2 3">
    <name type="scientific">Eubacterium ventriosum</name>
    <dbReference type="NCBI Taxonomy" id="39496"/>
    <lineage>
        <taxon>Bacteria</taxon>
        <taxon>Bacillati</taxon>
        <taxon>Bacillota</taxon>
        <taxon>Clostridia</taxon>
        <taxon>Eubacteriales</taxon>
        <taxon>Eubacteriaceae</taxon>
        <taxon>Eubacterium</taxon>
    </lineage>
</organism>
<evidence type="ECO:0000313" key="3">
    <source>
        <dbReference type="Proteomes" id="UP000284779"/>
    </source>
</evidence>
<dbReference type="SUPFAM" id="SSF51306">
    <property type="entry name" value="LexA/Signal peptidase"/>
    <property type="match status" value="1"/>
</dbReference>
<keyword evidence="3" id="KW-1185">Reference proteome</keyword>
<dbReference type="Pfam" id="PF00717">
    <property type="entry name" value="Peptidase_S24"/>
    <property type="match status" value="1"/>
</dbReference>
<reference evidence="2 3" key="1">
    <citation type="submission" date="2018-08" db="EMBL/GenBank/DDBJ databases">
        <title>A genome reference for cultivated species of the human gut microbiota.</title>
        <authorList>
            <person name="Zou Y."/>
            <person name="Xue W."/>
            <person name="Luo G."/>
        </authorList>
    </citation>
    <scope>NUCLEOTIDE SEQUENCE [LARGE SCALE GENOMIC DNA]</scope>
    <source>
        <strain evidence="2 3">AM44-11BH</strain>
    </source>
</reference>
<comment type="caution">
    <text evidence="2">The sequence shown here is derived from an EMBL/GenBank/DDBJ whole genome shotgun (WGS) entry which is preliminary data.</text>
</comment>